<organism evidence="3 4">
    <name type="scientific">Candidatus Cryosericum odellii</name>
    <dbReference type="NCBI Taxonomy" id="2290917"/>
    <lineage>
        <taxon>Bacteria</taxon>
        <taxon>Pseudomonadati</taxon>
        <taxon>Caldisericota/Cryosericota group</taxon>
        <taxon>Candidatus Cryosericota</taxon>
        <taxon>Candidatus Cryosericia</taxon>
        <taxon>Candidatus Cryosericales</taxon>
        <taxon>Candidatus Cryosericaceae</taxon>
        <taxon>Candidatus Cryosericum</taxon>
    </lineage>
</organism>
<feature type="transmembrane region" description="Helical" evidence="2">
    <location>
        <begin position="12"/>
        <end position="32"/>
    </location>
</feature>
<feature type="non-terminal residue" evidence="3">
    <location>
        <position position="75"/>
    </location>
</feature>
<dbReference type="RefSeq" id="WP_407079759.1">
    <property type="nucleotide sequence ID" value="NZ_QXIU01000084.1"/>
</dbReference>
<dbReference type="GO" id="GO:0015105">
    <property type="term" value="F:arsenite transmembrane transporter activity"/>
    <property type="evidence" value="ECO:0007669"/>
    <property type="project" value="TreeGrafter"/>
</dbReference>
<dbReference type="GO" id="GO:0015104">
    <property type="term" value="F:antimonite transmembrane transporter activity"/>
    <property type="evidence" value="ECO:0007669"/>
    <property type="project" value="TreeGrafter"/>
</dbReference>
<sequence>MERKAGLGIFQKYLSLWVVVAMVAGIILGRLLPGVISALDKMTAYSISLPVAVLIWLMIYPMMLQIDFGSIMRVG</sequence>
<evidence type="ECO:0000313" key="3">
    <source>
        <dbReference type="EMBL" id="RIE12886.1"/>
    </source>
</evidence>
<dbReference type="EMBL" id="QXIU01000084">
    <property type="protein sequence ID" value="RIE12886.1"/>
    <property type="molecule type" value="Genomic_DNA"/>
</dbReference>
<dbReference type="PANTHER" id="PTHR43057:SF1">
    <property type="entry name" value="ARSENICAL-RESISTANCE PROTEIN 3"/>
    <property type="match status" value="1"/>
</dbReference>
<name>A0A398DBC7_9BACT</name>
<keyword evidence="2" id="KW-0472">Membrane</keyword>
<keyword evidence="2" id="KW-0812">Transmembrane</keyword>
<dbReference type="GO" id="GO:0015297">
    <property type="term" value="F:antiporter activity"/>
    <property type="evidence" value="ECO:0007669"/>
    <property type="project" value="InterPro"/>
</dbReference>
<dbReference type="InterPro" id="IPR004706">
    <property type="entry name" value="Arsenical-R_Acr3"/>
</dbReference>
<dbReference type="AlphaFoldDB" id="A0A398DBC7"/>
<dbReference type="Proteomes" id="UP000266489">
    <property type="component" value="Unassembled WGS sequence"/>
</dbReference>
<accession>A0A398DBC7</accession>
<dbReference type="GO" id="GO:0005886">
    <property type="term" value="C:plasma membrane"/>
    <property type="evidence" value="ECO:0007669"/>
    <property type="project" value="TreeGrafter"/>
</dbReference>
<dbReference type="PANTHER" id="PTHR43057">
    <property type="entry name" value="ARSENITE EFFLUX TRANSPORTER"/>
    <property type="match status" value="1"/>
</dbReference>
<dbReference type="Gene3D" id="1.20.1530.20">
    <property type="match status" value="1"/>
</dbReference>
<keyword evidence="2" id="KW-1133">Transmembrane helix</keyword>
<evidence type="ECO:0000256" key="2">
    <source>
        <dbReference type="SAM" id="Phobius"/>
    </source>
</evidence>
<comment type="caution">
    <text evidence="3">The sequence shown here is derived from an EMBL/GenBank/DDBJ whole genome shotgun (WGS) entry which is preliminary data.</text>
</comment>
<gene>
    <name evidence="3" type="ORF">SMC5_03310</name>
</gene>
<reference evidence="3 4" key="1">
    <citation type="submission" date="2018-09" db="EMBL/GenBank/DDBJ databases">
        <title>Discovery and Ecogenomic Context for Candidatus Cryosericales, a Global Caldiserica Order Active in Thawing Permafrost.</title>
        <authorList>
            <person name="Martinez M.A."/>
            <person name="Woodcroft B.J."/>
            <person name="Ignacio Espinoza J.C."/>
            <person name="Zayed A."/>
            <person name="Singleton C.M."/>
            <person name="Boyd J."/>
            <person name="Li Y.-F."/>
            <person name="Purvine S."/>
            <person name="Maughan H."/>
            <person name="Hodgkins S.B."/>
            <person name="Anderson D."/>
            <person name="Sederholm M."/>
            <person name="Temperton B."/>
            <person name="Saleska S.R."/>
            <person name="Tyson G.W."/>
            <person name="Rich V.I."/>
        </authorList>
    </citation>
    <scope>NUCLEOTIDE SEQUENCE [LARGE SCALE GENOMIC DNA]</scope>
    <source>
        <strain evidence="3 4">SMC5</strain>
    </source>
</reference>
<proteinExistence type="predicted"/>
<evidence type="ECO:0000256" key="1">
    <source>
        <dbReference type="ARBA" id="ARBA00022448"/>
    </source>
</evidence>
<keyword evidence="1" id="KW-0813">Transport</keyword>
<dbReference type="InterPro" id="IPR038770">
    <property type="entry name" value="Na+/solute_symporter_sf"/>
</dbReference>
<protein>
    <submittedName>
        <fullName evidence="3">Arsenical-resistance protein</fullName>
    </submittedName>
</protein>
<feature type="transmembrane region" description="Helical" evidence="2">
    <location>
        <begin position="44"/>
        <end position="63"/>
    </location>
</feature>
<evidence type="ECO:0000313" key="4">
    <source>
        <dbReference type="Proteomes" id="UP000266489"/>
    </source>
</evidence>